<feature type="region of interest" description="Disordered" evidence="3">
    <location>
        <begin position="178"/>
        <end position="207"/>
    </location>
</feature>
<dbReference type="Pfam" id="PF18199">
    <property type="entry name" value="Dynein_C"/>
    <property type="match status" value="1"/>
</dbReference>
<dbReference type="InterPro" id="IPR018247">
    <property type="entry name" value="EF_Hand_1_Ca_BS"/>
</dbReference>
<dbReference type="GO" id="GO:0008569">
    <property type="term" value="F:minus-end-directed microtubule motor activity"/>
    <property type="evidence" value="ECO:0007669"/>
    <property type="project" value="InterPro"/>
</dbReference>
<evidence type="ECO:0000259" key="4">
    <source>
        <dbReference type="PROSITE" id="PS50222"/>
    </source>
</evidence>
<dbReference type="PANTHER" id="PTHR45703:SF36">
    <property type="entry name" value="DYNEIN HEAVY CHAIN, CYTOPLASMIC"/>
    <property type="match status" value="1"/>
</dbReference>
<dbReference type="GO" id="GO:0045505">
    <property type="term" value="F:dynein intermediate chain binding"/>
    <property type="evidence" value="ECO:0007669"/>
    <property type="project" value="InterPro"/>
</dbReference>
<dbReference type="InterPro" id="IPR011992">
    <property type="entry name" value="EF-hand-dom_pair"/>
</dbReference>
<feature type="coiled-coil region" evidence="2">
    <location>
        <begin position="546"/>
        <end position="573"/>
    </location>
</feature>
<dbReference type="InterPro" id="IPR041228">
    <property type="entry name" value="Dynein_C"/>
</dbReference>
<reference evidence="5" key="1">
    <citation type="submission" date="2021-01" db="EMBL/GenBank/DDBJ databases">
        <authorList>
            <person name="Corre E."/>
            <person name="Pelletier E."/>
            <person name="Niang G."/>
            <person name="Scheremetjew M."/>
            <person name="Finn R."/>
            <person name="Kale V."/>
            <person name="Holt S."/>
            <person name="Cochrane G."/>
            <person name="Meng A."/>
            <person name="Brown T."/>
            <person name="Cohen L."/>
        </authorList>
    </citation>
    <scope>NUCLEOTIDE SEQUENCE</scope>
    <source>
        <strain evidence="5">CCMP644</strain>
    </source>
</reference>
<feature type="coiled-coil region" evidence="2">
    <location>
        <begin position="739"/>
        <end position="773"/>
    </location>
</feature>
<dbReference type="Pfam" id="PF03028">
    <property type="entry name" value="Dynein_heavy"/>
    <property type="match status" value="1"/>
</dbReference>
<keyword evidence="2" id="KW-0175">Coiled coil</keyword>
<protein>
    <recommendedName>
        <fullName evidence="4">EF-hand domain-containing protein</fullName>
    </recommendedName>
</protein>
<dbReference type="GO" id="GO:0030286">
    <property type="term" value="C:dynein complex"/>
    <property type="evidence" value="ECO:0007669"/>
    <property type="project" value="InterPro"/>
</dbReference>
<evidence type="ECO:0000256" key="1">
    <source>
        <dbReference type="ARBA" id="ARBA00022837"/>
    </source>
</evidence>
<dbReference type="Gene3D" id="1.20.920.20">
    <property type="match status" value="1"/>
</dbReference>
<dbReference type="PROSITE" id="PS50222">
    <property type="entry name" value="EF_HAND_2"/>
    <property type="match status" value="1"/>
</dbReference>
<evidence type="ECO:0000256" key="2">
    <source>
        <dbReference type="SAM" id="Coils"/>
    </source>
</evidence>
<evidence type="ECO:0000256" key="3">
    <source>
        <dbReference type="SAM" id="MobiDB-lite"/>
    </source>
</evidence>
<dbReference type="PANTHER" id="PTHR45703">
    <property type="entry name" value="DYNEIN HEAVY CHAIN"/>
    <property type="match status" value="1"/>
</dbReference>
<dbReference type="Gene3D" id="1.20.920.30">
    <property type="match status" value="1"/>
</dbReference>
<dbReference type="InterPro" id="IPR027417">
    <property type="entry name" value="P-loop_NTPase"/>
</dbReference>
<dbReference type="InterPro" id="IPR035706">
    <property type="entry name" value="AAA_9"/>
</dbReference>
<dbReference type="GO" id="GO:0051959">
    <property type="term" value="F:dynein light intermediate chain binding"/>
    <property type="evidence" value="ECO:0007669"/>
    <property type="project" value="InterPro"/>
</dbReference>
<dbReference type="Pfam" id="PF12780">
    <property type="entry name" value="AAA_8"/>
    <property type="match status" value="2"/>
</dbReference>
<proteinExistence type="predicted"/>
<name>A0A7S1HP28_HEMAN</name>
<accession>A0A7S1HP28</accession>
<dbReference type="Pfam" id="PF18198">
    <property type="entry name" value="AAA_lid_11"/>
    <property type="match status" value="1"/>
</dbReference>
<dbReference type="Gene3D" id="3.40.50.300">
    <property type="entry name" value="P-loop containing nucleotide triphosphate hydrolases"/>
    <property type="match status" value="4"/>
</dbReference>
<dbReference type="InterPro" id="IPR026983">
    <property type="entry name" value="DHC"/>
</dbReference>
<dbReference type="InterPro" id="IPR043160">
    <property type="entry name" value="Dynein_C_barrel"/>
</dbReference>
<dbReference type="GO" id="GO:0007018">
    <property type="term" value="P:microtubule-based movement"/>
    <property type="evidence" value="ECO:0007669"/>
    <property type="project" value="InterPro"/>
</dbReference>
<dbReference type="Gene3D" id="1.10.8.720">
    <property type="entry name" value="Region D6 of dynein motor"/>
    <property type="match status" value="1"/>
</dbReference>
<keyword evidence="1" id="KW-0106">Calcium</keyword>
<dbReference type="InterPro" id="IPR024317">
    <property type="entry name" value="Dynein_heavy_chain_D4_dom"/>
</dbReference>
<dbReference type="Pfam" id="PF12781">
    <property type="entry name" value="AAA_9"/>
    <property type="match status" value="1"/>
</dbReference>
<dbReference type="GO" id="GO:0005509">
    <property type="term" value="F:calcium ion binding"/>
    <property type="evidence" value="ECO:0007669"/>
    <property type="project" value="InterPro"/>
</dbReference>
<organism evidence="5">
    <name type="scientific">Hemiselmis andersenii</name>
    <name type="common">Cryptophyte alga</name>
    <dbReference type="NCBI Taxonomy" id="464988"/>
    <lineage>
        <taxon>Eukaryota</taxon>
        <taxon>Cryptophyceae</taxon>
        <taxon>Cryptomonadales</taxon>
        <taxon>Hemiselmidaceae</taxon>
        <taxon>Hemiselmis</taxon>
    </lineage>
</organism>
<dbReference type="PROSITE" id="PS00018">
    <property type="entry name" value="EF_HAND_1"/>
    <property type="match status" value="1"/>
</dbReference>
<feature type="domain" description="EF-hand" evidence="4">
    <location>
        <begin position="47"/>
        <end position="82"/>
    </location>
</feature>
<dbReference type="InterPro" id="IPR002048">
    <property type="entry name" value="EF_hand_dom"/>
</dbReference>
<dbReference type="SUPFAM" id="SSF47473">
    <property type="entry name" value="EF-hand"/>
    <property type="match status" value="1"/>
</dbReference>
<dbReference type="InterPro" id="IPR041658">
    <property type="entry name" value="AAA_lid_11"/>
</dbReference>
<gene>
    <name evidence="5" type="ORF">HAND00432_LOCUS37853</name>
</gene>
<evidence type="ECO:0000313" key="5">
    <source>
        <dbReference type="EMBL" id="CAD8986840.1"/>
    </source>
</evidence>
<dbReference type="InterPro" id="IPR004273">
    <property type="entry name" value="Dynein_heavy_D6_P-loop"/>
</dbReference>
<dbReference type="EMBL" id="HBFX01062688">
    <property type="protein sequence ID" value="CAD8986840.1"/>
    <property type="molecule type" value="Transcribed_RNA"/>
</dbReference>
<sequence length="2065" mass="234861">MDFVDSAANEHTRLWAHEVLRVFYDRIMDSADREWFLDMIKDVTQEQLKMNFNVLFAHLDQDGDGDIDSEELRRLFFGHYTTEGVDTYDELTDFDAVITELKTRVKKFEAWSARSSFVSVSLYQAEHITRLCRVLQFKRGHMLLVGCSGAGKRSMVRLATHMSQMEMMEFDPEKKLMEPLPPEEENIPEHPASDQQQPPASPTEYEPPADLWREYLREAILRVGAGEVERGVLLLRGPFMTDTMYEDLNCILNGIDIPGLFTHAEQVEIVTEMRINNVTGGDHGRNFNISEMFTAFTQIAYDRLHVCLCLDSHHDNLQQKVALFPCLITRTTVNYLQEWPGDTMRAIAVHILEGTKDTFLAGEVEKAEKAQQEAIEMGELEVQADLDDFFVDERHGLDEDMLPARTGKVRAKDAAERIKKMRQQIEKEEQIRTVCERMHSIAVEVEDEFMGTRGRTKEYICMTHYTYFLRCFRDMLLERRTEVQEEIDVLIPCIDEVRKVLNRKVEEERARKLYENEEEVLRLAGKDIDERMASVQEVVDTELVNVDQCKAAIRSKEGEIEGLNSQLEVEKMRLITIWNQATQALATMTARDVGKLKASLNVTSQTPDAVRLLVYACVALLDGTRAEDRVEKGQGKAEQDPLILCRPVIAGADFKKRLISLDRESPTIAAGAKIIKEHYATNPSFTMDLCLKQCAGSEKLFQWIAGVLIFFEKTREVVHPMLATIEEQKALLAEQNTVLDTHMNILKTENEKLDGLELEKQEHTKNVAEYAGRKGAWEKETVRASELVKMIKGDVANFWKEWNQRLKLLHERRDKLDEDCLLSAASISYLGCMRPPAREMCYKRWKLAMEDAGLWVTDGLSTVDFITGYPALPTVTNQWEAMGLPTDDFTLLNAVIITRGWCVPLIIDPHGFASNFVREHEISIGGELMELNADSQDIVGQIKYAVQEGVPVLLENVSGDLISGLLSHLLSRQTFIRRKRRYVHIGEDAVPYNENFRLYVTTRDEHPKLEQDVTMWVNVVDFDLTSEGLNLALRATLLREKAPDLFKYCNETLIAHIEAVKDLEAHDLKSYFHGSDRTVIKDDEVLASFSSALNNWMEIRKVVLEELRNYRVGIQRAELLDALTRPLVAQYECLWELRVLHESYQNVYGGFTNLILSDLGTEGRQEGVGDDEDEDINMMAMSDDLFADMRLGFGEGEEMVQLDEVAMKADLETLSYLVFQAVFFDLVRSIYERHHLVFTFAVAVKKMFASDSLPAEEWQHFLTNGQKRVPQGAEVRGTKKVEITDGSDMAQEGFGRHGKDAAVPSQQRRKPAFEWLSDGQWEAAQRLSPVRSLTHALREELCESIENNPGKWEPYFRAQSPVECEDPIGIRASLSPFQLLLLIRAFHPTHIMEGMRQVALKMYGVDAYRIPSVSIAAAHEDSTNASPLMFLLGPGSDPTRDIEAFADDMLFLDKLMVIESRESTVAVVDNVLSDCMEKGHWLLVRNIHTNTAMMRKLEKKCAELLTCDPHQDFRLWITSFPTGLSKEVYRQSMRIVWEAPTSLRGNLLQSFTTDPMTNQDFFYITKNTLIYKKCMFALCFLHAAVKERGVYGAFGWNNVPDVDAFDLKYCMVQMRDVIEGFASISVRSLRHFVSDLVYVGRITHKRDAMILEALSGRYFSDKLLNEGHTYTEDGVYYPPEGSEIEKYIAYVDNLPTSAPAALFGLPAAADHTRAEQQVDKTMSFLHDMQGFNVARKEGVPWQDPIVMTKKAAALLEMVPGLFNVDEVEKAYPLVRSENRNRVLLQELQLHNVLTRAVKNSLKRLMACMQGQERLDVATDKVAKDVFYGRVPDEWMKHSLPSQKPLMAFLRHLSASNTFFQKWVRAGIPSAFWLPAFFFPQAVASATTVNYCRHELVGIETVVLEHIVLDAEVPNVVRVPITDGAYVIGLNLVGAGWDRANRVLTHHEDMSLPAPFPALQLRPKQGKSQLQELFAGSRAQLEKRKQRGRRASVVEMAADLLSEGRQNYLCPIYRTGARADSTRSLTLAANNLVMEVDLPCALPGGQKNDHLTYVMRGTALIIQSDD</sequence>
<dbReference type="Gene3D" id="1.20.1270.280">
    <property type="match status" value="1"/>
</dbReference>
<dbReference type="InterPro" id="IPR042219">
    <property type="entry name" value="AAA_lid_11_sf"/>
</dbReference>
<dbReference type="Gene3D" id="3.10.490.20">
    <property type="match status" value="1"/>
</dbReference>